<dbReference type="FunFam" id="1.10.10.10:FF:000018">
    <property type="entry name" value="DNA-binding response regulator ResD"/>
    <property type="match status" value="1"/>
</dbReference>
<feature type="domain" description="Response regulatory" evidence="10">
    <location>
        <begin position="4"/>
        <end position="118"/>
    </location>
</feature>
<evidence type="ECO:0000256" key="8">
    <source>
        <dbReference type="PROSITE-ProRule" id="PRU00169"/>
    </source>
</evidence>
<evidence type="ECO:0000259" key="10">
    <source>
        <dbReference type="PROSITE" id="PS50110"/>
    </source>
</evidence>
<dbReference type="RefSeq" id="WP_096428969.1">
    <property type="nucleotide sequence ID" value="NZ_AP018042.1"/>
</dbReference>
<evidence type="ECO:0000256" key="9">
    <source>
        <dbReference type="PROSITE-ProRule" id="PRU01091"/>
    </source>
</evidence>
<dbReference type="PANTHER" id="PTHR48111">
    <property type="entry name" value="REGULATOR OF RPOS"/>
    <property type="match status" value="1"/>
</dbReference>
<dbReference type="InterPro" id="IPR036388">
    <property type="entry name" value="WH-like_DNA-bd_sf"/>
</dbReference>
<dbReference type="PROSITE" id="PS50110">
    <property type="entry name" value="RESPONSE_REGULATORY"/>
    <property type="match status" value="1"/>
</dbReference>
<dbReference type="Gene3D" id="6.10.250.690">
    <property type="match status" value="1"/>
</dbReference>
<organism evidence="12 13">
    <name type="scientific">Labilibaculum antarcticum</name>
    <dbReference type="NCBI Taxonomy" id="1717717"/>
    <lineage>
        <taxon>Bacteria</taxon>
        <taxon>Pseudomonadati</taxon>
        <taxon>Bacteroidota</taxon>
        <taxon>Bacteroidia</taxon>
        <taxon>Marinilabiliales</taxon>
        <taxon>Marinifilaceae</taxon>
        <taxon>Labilibaculum</taxon>
    </lineage>
</organism>
<evidence type="ECO:0000256" key="6">
    <source>
        <dbReference type="ARBA" id="ARBA00023163"/>
    </source>
</evidence>
<dbReference type="CDD" id="cd00383">
    <property type="entry name" value="trans_reg_C"/>
    <property type="match status" value="1"/>
</dbReference>
<keyword evidence="2 8" id="KW-0597">Phosphoprotein</keyword>
<comment type="function">
    <text evidence="7">This protein is a positive regulator for the phosphate regulon. Transcription of this operon is positively regulated by PhoB and PhoR when phosphate is limited.</text>
</comment>
<name>A0A1Y1CID7_9BACT</name>
<keyword evidence="13" id="KW-1185">Reference proteome</keyword>
<dbReference type="KEGG" id="mbas:ALGA_1720"/>
<keyword evidence="5 9" id="KW-0238">DNA-binding</keyword>
<dbReference type="OrthoDB" id="9790442at2"/>
<evidence type="ECO:0000256" key="1">
    <source>
        <dbReference type="ARBA" id="ARBA00013332"/>
    </source>
</evidence>
<dbReference type="GO" id="GO:0006355">
    <property type="term" value="P:regulation of DNA-templated transcription"/>
    <property type="evidence" value="ECO:0007669"/>
    <property type="project" value="InterPro"/>
</dbReference>
<evidence type="ECO:0000256" key="7">
    <source>
        <dbReference type="ARBA" id="ARBA00024735"/>
    </source>
</evidence>
<dbReference type="GO" id="GO:0032993">
    <property type="term" value="C:protein-DNA complex"/>
    <property type="evidence" value="ECO:0007669"/>
    <property type="project" value="TreeGrafter"/>
</dbReference>
<reference evidence="12 13" key="1">
    <citation type="journal article" date="2018" name="Mar. Genomics">
        <title>Complete genome sequence of Marinifilaceae bacterium strain SPP2, isolated from the Antarctic marine sediment.</title>
        <authorList>
            <person name="Watanabe M."/>
            <person name="Kojima H."/>
            <person name="Fukui M."/>
        </authorList>
    </citation>
    <scope>NUCLEOTIDE SEQUENCE [LARGE SCALE GENOMIC DNA]</scope>
    <source>
        <strain evidence="12 13">SPP2</strain>
    </source>
</reference>
<dbReference type="SMART" id="SM00448">
    <property type="entry name" value="REC"/>
    <property type="match status" value="1"/>
</dbReference>
<feature type="domain" description="OmpR/PhoB-type" evidence="11">
    <location>
        <begin position="126"/>
        <end position="226"/>
    </location>
</feature>
<feature type="DNA-binding region" description="OmpR/PhoB-type" evidence="9">
    <location>
        <begin position="126"/>
        <end position="226"/>
    </location>
</feature>
<evidence type="ECO:0000256" key="2">
    <source>
        <dbReference type="ARBA" id="ARBA00022553"/>
    </source>
</evidence>
<evidence type="ECO:0000313" key="13">
    <source>
        <dbReference type="Proteomes" id="UP000218267"/>
    </source>
</evidence>
<dbReference type="PROSITE" id="PS51755">
    <property type="entry name" value="OMPR_PHOB"/>
    <property type="match status" value="1"/>
</dbReference>
<dbReference type="InterPro" id="IPR001867">
    <property type="entry name" value="OmpR/PhoB-type_DNA-bd"/>
</dbReference>
<evidence type="ECO:0000259" key="11">
    <source>
        <dbReference type="PROSITE" id="PS51755"/>
    </source>
</evidence>
<protein>
    <recommendedName>
        <fullName evidence="1">Phosphate regulon transcriptional regulatory protein PhoB</fullName>
    </recommendedName>
</protein>
<proteinExistence type="predicted"/>
<dbReference type="GO" id="GO:0005829">
    <property type="term" value="C:cytosol"/>
    <property type="evidence" value="ECO:0007669"/>
    <property type="project" value="TreeGrafter"/>
</dbReference>
<dbReference type="PANTHER" id="PTHR48111:SF22">
    <property type="entry name" value="REGULATOR OF RPOS"/>
    <property type="match status" value="1"/>
</dbReference>
<dbReference type="InterPro" id="IPR011006">
    <property type="entry name" value="CheY-like_superfamily"/>
</dbReference>
<keyword evidence="6" id="KW-0804">Transcription</keyword>
<dbReference type="Pfam" id="PF00486">
    <property type="entry name" value="Trans_reg_C"/>
    <property type="match status" value="1"/>
</dbReference>
<feature type="modified residue" description="4-aspartylphosphate" evidence="8">
    <location>
        <position position="53"/>
    </location>
</feature>
<dbReference type="InterPro" id="IPR001789">
    <property type="entry name" value="Sig_transdc_resp-reg_receiver"/>
</dbReference>
<dbReference type="Pfam" id="PF00072">
    <property type="entry name" value="Response_reg"/>
    <property type="match status" value="1"/>
</dbReference>
<dbReference type="SMART" id="SM00862">
    <property type="entry name" value="Trans_reg_C"/>
    <property type="match status" value="1"/>
</dbReference>
<dbReference type="Gene3D" id="3.40.50.2300">
    <property type="match status" value="1"/>
</dbReference>
<dbReference type="Gene3D" id="1.10.10.10">
    <property type="entry name" value="Winged helix-like DNA-binding domain superfamily/Winged helix DNA-binding domain"/>
    <property type="match status" value="1"/>
</dbReference>
<evidence type="ECO:0000256" key="5">
    <source>
        <dbReference type="ARBA" id="ARBA00023125"/>
    </source>
</evidence>
<accession>A0A1Y1CID7</accession>
<dbReference type="GO" id="GO:0000976">
    <property type="term" value="F:transcription cis-regulatory region binding"/>
    <property type="evidence" value="ECO:0007669"/>
    <property type="project" value="TreeGrafter"/>
</dbReference>
<dbReference type="GO" id="GO:0000156">
    <property type="term" value="F:phosphorelay response regulator activity"/>
    <property type="evidence" value="ECO:0007669"/>
    <property type="project" value="TreeGrafter"/>
</dbReference>
<dbReference type="AlphaFoldDB" id="A0A1Y1CID7"/>
<dbReference type="EMBL" id="AP018042">
    <property type="protein sequence ID" value="BAX80094.1"/>
    <property type="molecule type" value="Genomic_DNA"/>
</dbReference>
<reference evidence="13" key="2">
    <citation type="journal article" date="2020" name="Antonie Van Leeuwenhoek">
        <title>Labilibaculum antarcticum sp. nov., a novel facultative anaerobic, psychrotorelant bacterium isolated from marine sediment of Antarctica.</title>
        <authorList>
            <person name="Watanabe M."/>
            <person name="Kojima H."/>
            <person name="Fukui M."/>
        </authorList>
    </citation>
    <scope>NUCLEOTIDE SEQUENCE [LARGE SCALE GENOMIC DNA]</scope>
    <source>
        <strain evidence="13">SPP2</strain>
    </source>
</reference>
<dbReference type="SUPFAM" id="SSF52172">
    <property type="entry name" value="CheY-like"/>
    <property type="match status" value="1"/>
</dbReference>
<evidence type="ECO:0000313" key="12">
    <source>
        <dbReference type="EMBL" id="BAX80094.1"/>
    </source>
</evidence>
<gene>
    <name evidence="12" type="ORF">ALGA_1720</name>
</gene>
<evidence type="ECO:0000256" key="4">
    <source>
        <dbReference type="ARBA" id="ARBA00023015"/>
    </source>
</evidence>
<keyword evidence="4" id="KW-0805">Transcription regulation</keyword>
<dbReference type="InterPro" id="IPR039420">
    <property type="entry name" value="WalR-like"/>
</dbReference>
<dbReference type="Proteomes" id="UP000218267">
    <property type="component" value="Chromosome"/>
</dbReference>
<evidence type="ECO:0000256" key="3">
    <source>
        <dbReference type="ARBA" id="ARBA00023012"/>
    </source>
</evidence>
<keyword evidence="3" id="KW-0902">Two-component regulatory system</keyword>
<sequence length="227" mass="26303">MKKEILIIEDDLTLQKTVSEYLKNYDFQSTCVQTIAAGKSLFEKKFFHIVLLDLGLPDGDGLDCISFIKSIWDQTGVIIISARDQLEDRVDGLNLGADDYLVKPFHLSELNARINALLRRNSQSEDQILTFGEIKIDPQLNQVHIGDKQVDFSRKEFDLLLYFIENKNKVLTKESLFEHVWGENSIFMDNSDFIYTHINRLRKKIKIHTGENYIKTVHGFGYKLDNQ</sequence>